<protein>
    <recommendedName>
        <fullName evidence="4">FAR-17a/AIG1-like protein</fullName>
    </recommendedName>
</protein>
<dbReference type="OrthoDB" id="9809977at2"/>
<sequence length="197" mass="21800">MTRPEAAIAILAWVIIAAQTGLNISRDGAPLDVIWSQLRFFTFLTNITVAIVMTRAALTGQRPGASLSTAITVWITVVMLVYHALLNQGFTPDMIDFYTDHGLHTVVPVVTIGWWVMRAHKGSLGARDAALWCLFPIAYLLYALVRGLIGGTYPYFFIDPTRDGWATVGAWVAAMTVLFFLVGCLYAYSARLLTRKR</sequence>
<feature type="transmembrane region" description="Helical" evidence="1">
    <location>
        <begin position="169"/>
        <end position="188"/>
    </location>
</feature>
<keyword evidence="1" id="KW-1133">Transmembrane helix</keyword>
<feature type="transmembrane region" description="Helical" evidence="1">
    <location>
        <begin position="65"/>
        <end position="85"/>
    </location>
</feature>
<keyword evidence="1" id="KW-0812">Transmembrane</keyword>
<dbReference type="EMBL" id="OMKW01000003">
    <property type="protein sequence ID" value="SPF29934.1"/>
    <property type="molecule type" value="Genomic_DNA"/>
</dbReference>
<evidence type="ECO:0000256" key="1">
    <source>
        <dbReference type="SAM" id="Phobius"/>
    </source>
</evidence>
<dbReference type="InterPro" id="IPR049713">
    <property type="entry name" value="Pr6Pr-like"/>
</dbReference>
<feature type="transmembrane region" description="Helical" evidence="1">
    <location>
        <begin position="97"/>
        <end position="117"/>
    </location>
</feature>
<gene>
    <name evidence="2" type="ORF">POI8812_02260</name>
</gene>
<dbReference type="NCBIfam" id="NF038065">
    <property type="entry name" value="Pr6Pr"/>
    <property type="match status" value="1"/>
</dbReference>
<accession>A0A2R8ACJ3</accession>
<dbReference type="Proteomes" id="UP000244932">
    <property type="component" value="Unassembled WGS sequence"/>
</dbReference>
<dbReference type="AlphaFoldDB" id="A0A2R8ACJ3"/>
<reference evidence="2 3" key="1">
    <citation type="submission" date="2018-03" db="EMBL/GenBank/DDBJ databases">
        <authorList>
            <person name="Keele B.F."/>
        </authorList>
    </citation>
    <scope>NUCLEOTIDE SEQUENCE [LARGE SCALE GENOMIC DNA]</scope>
    <source>
        <strain evidence="2 3">CeCT 8812</strain>
    </source>
</reference>
<proteinExistence type="predicted"/>
<evidence type="ECO:0008006" key="4">
    <source>
        <dbReference type="Google" id="ProtNLM"/>
    </source>
</evidence>
<keyword evidence="3" id="KW-1185">Reference proteome</keyword>
<keyword evidence="1" id="KW-0472">Membrane</keyword>
<organism evidence="2 3">
    <name type="scientific">Pontivivens insulae</name>
    <dbReference type="NCBI Taxonomy" id="1639689"/>
    <lineage>
        <taxon>Bacteria</taxon>
        <taxon>Pseudomonadati</taxon>
        <taxon>Pseudomonadota</taxon>
        <taxon>Alphaproteobacteria</taxon>
        <taxon>Rhodobacterales</taxon>
        <taxon>Paracoccaceae</taxon>
        <taxon>Pontivivens</taxon>
    </lineage>
</organism>
<dbReference type="RefSeq" id="WP_108782668.1">
    <property type="nucleotide sequence ID" value="NZ_OMKW01000003.1"/>
</dbReference>
<feature type="transmembrane region" description="Helical" evidence="1">
    <location>
        <begin position="34"/>
        <end position="53"/>
    </location>
</feature>
<evidence type="ECO:0000313" key="3">
    <source>
        <dbReference type="Proteomes" id="UP000244932"/>
    </source>
</evidence>
<name>A0A2R8ACJ3_9RHOB</name>
<feature type="transmembrane region" description="Helical" evidence="1">
    <location>
        <begin position="129"/>
        <end position="149"/>
    </location>
</feature>
<evidence type="ECO:0000313" key="2">
    <source>
        <dbReference type="EMBL" id="SPF29934.1"/>
    </source>
</evidence>